<feature type="non-terminal residue" evidence="1">
    <location>
        <position position="1"/>
    </location>
</feature>
<keyword evidence="2" id="KW-1185">Reference proteome</keyword>
<name>A0A8H7SUN4_9FUNG</name>
<evidence type="ECO:0000313" key="1">
    <source>
        <dbReference type="EMBL" id="KAG2234463.1"/>
    </source>
</evidence>
<protein>
    <submittedName>
        <fullName evidence="1">Uncharacterized protein</fullName>
    </submittedName>
</protein>
<comment type="caution">
    <text evidence="1">The sequence shown here is derived from an EMBL/GenBank/DDBJ whole genome shotgun (WGS) entry which is preliminary data.</text>
</comment>
<reference evidence="1" key="1">
    <citation type="submission" date="2021-01" db="EMBL/GenBank/DDBJ databases">
        <title>Metabolic potential, ecology and presence of endohyphal bacteria is reflected in genomic diversity of Mucoromycotina.</title>
        <authorList>
            <person name="Muszewska A."/>
            <person name="Okrasinska A."/>
            <person name="Steczkiewicz K."/>
            <person name="Drgas O."/>
            <person name="Orlowska M."/>
            <person name="Perlinska-Lenart U."/>
            <person name="Aleksandrzak-Piekarczyk T."/>
            <person name="Szatraj K."/>
            <person name="Zielenkiewicz U."/>
            <person name="Pilsyk S."/>
            <person name="Malc E."/>
            <person name="Mieczkowski P."/>
            <person name="Kruszewska J.S."/>
            <person name="Biernat P."/>
            <person name="Pawlowska J."/>
        </authorList>
    </citation>
    <scope>NUCLEOTIDE SEQUENCE</scope>
    <source>
        <strain evidence="1">WA0000018081</strain>
    </source>
</reference>
<evidence type="ECO:0000313" key="2">
    <source>
        <dbReference type="Proteomes" id="UP000613177"/>
    </source>
</evidence>
<gene>
    <name evidence="1" type="ORF">INT48_004842</name>
</gene>
<accession>A0A8H7SUN4</accession>
<dbReference type="EMBL" id="JAEPRE010000052">
    <property type="protein sequence ID" value="KAG2234463.1"/>
    <property type="molecule type" value="Genomic_DNA"/>
</dbReference>
<dbReference type="Proteomes" id="UP000613177">
    <property type="component" value="Unassembled WGS sequence"/>
</dbReference>
<dbReference type="AlphaFoldDB" id="A0A8H7SUN4"/>
<organism evidence="1 2">
    <name type="scientific">Thamnidium elegans</name>
    <dbReference type="NCBI Taxonomy" id="101142"/>
    <lineage>
        <taxon>Eukaryota</taxon>
        <taxon>Fungi</taxon>
        <taxon>Fungi incertae sedis</taxon>
        <taxon>Mucoromycota</taxon>
        <taxon>Mucoromycotina</taxon>
        <taxon>Mucoromycetes</taxon>
        <taxon>Mucorales</taxon>
        <taxon>Mucorineae</taxon>
        <taxon>Mucoraceae</taxon>
        <taxon>Thamnidium</taxon>
    </lineage>
</organism>
<proteinExistence type="predicted"/>
<sequence length="84" mass="10176">YAHANFDYFSPCQSLILDPQNRTWLEYFSKEELEEIKALKYNGLPDIPEKLSEYLDTFKYKDVELLHHELFKVYYGPKSEEMLY</sequence>